<dbReference type="InterPro" id="IPR027417">
    <property type="entry name" value="P-loop_NTPase"/>
</dbReference>
<dbReference type="NCBIfam" id="NF047398">
    <property type="entry name" value="AAA_KGGVGR"/>
    <property type="match status" value="1"/>
</dbReference>
<organism evidence="4 5">
    <name type="scientific">Giesbergeria anulus</name>
    <dbReference type="NCBI Taxonomy" id="180197"/>
    <lineage>
        <taxon>Bacteria</taxon>
        <taxon>Pseudomonadati</taxon>
        <taxon>Pseudomonadota</taxon>
        <taxon>Betaproteobacteria</taxon>
        <taxon>Burkholderiales</taxon>
        <taxon>Comamonadaceae</taxon>
        <taxon>Giesbergeria</taxon>
    </lineage>
</organism>
<feature type="domain" description="CobQ/CobB/MinD/ParA nucleotide binding" evidence="3">
    <location>
        <begin position="144"/>
        <end position="266"/>
    </location>
</feature>
<dbReference type="Pfam" id="PF01656">
    <property type="entry name" value="CbiA"/>
    <property type="match status" value="1"/>
</dbReference>
<keyword evidence="5" id="KW-1185">Reference proteome</keyword>
<dbReference type="InterPro" id="IPR002586">
    <property type="entry name" value="CobQ/CobB/MinD/ParA_Nub-bd_dom"/>
</dbReference>
<dbReference type="SUPFAM" id="SSF52540">
    <property type="entry name" value="P-loop containing nucleoside triphosphate hydrolases"/>
    <property type="match status" value="1"/>
</dbReference>
<evidence type="ECO:0000259" key="3">
    <source>
        <dbReference type="Pfam" id="PF01656"/>
    </source>
</evidence>
<dbReference type="Proteomes" id="UP000199766">
    <property type="component" value="Unassembled WGS sequence"/>
</dbReference>
<evidence type="ECO:0000256" key="2">
    <source>
        <dbReference type="ARBA" id="ARBA00022840"/>
    </source>
</evidence>
<name>A0A1H9QTS2_9BURK</name>
<evidence type="ECO:0000313" key="4">
    <source>
        <dbReference type="EMBL" id="SER63848.1"/>
    </source>
</evidence>
<gene>
    <name evidence="4" type="ORF">SAMN02982919_02747</name>
</gene>
<dbReference type="InterPro" id="IPR050625">
    <property type="entry name" value="ParA/MinD_ATPase"/>
</dbReference>
<dbReference type="Gene3D" id="3.40.50.300">
    <property type="entry name" value="P-loop containing nucleotide triphosphate hydrolases"/>
    <property type="match status" value="1"/>
</dbReference>
<evidence type="ECO:0000256" key="1">
    <source>
        <dbReference type="ARBA" id="ARBA00022741"/>
    </source>
</evidence>
<evidence type="ECO:0000313" key="5">
    <source>
        <dbReference type="Proteomes" id="UP000199766"/>
    </source>
</evidence>
<accession>A0A1H9QTS2</accession>
<sequence>MMSKKFFELFPDPIPTFDLILPIVERWLQEYKGSLNGFLSSEEDWLLINRDLNGRVRLILPERIKESELLRLWNHLASNLMQRLGTHASPNNTGILFETSREQACQGATRYPVDGFANVWVVDRLATEANWTRIAPEAEGTSRIVFFSIKGGVGRSTALAATAWHLAQAGQRVLVLDLDLESPGLSSALLPPERQPMYGITDWLVEDLVDNGDVIFDSMVATSNLSHDGEIHVVPAHGAEHGEYIAKLGRVWMPKLHKDGTREAWSARLERLLQALEARIQPDVVLIDSRSGIDEIASACITDMGANLILLFALEGNQTWIGYQMLFEQWLRAGVAQQIRERLQVVGAIVPELDRVEYLAGLREHSYEIFVDTLYDEIAPIHAKEVGRRPDGTWQVDRLSEGWNFDETDEGAPHHPWAVNWHRSFAGLRSLQGRLAVIDPQEVQSVFGSVIDGVSSVVNPRKAL</sequence>
<dbReference type="GO" id="GO:0005524">
    <property type="term" value="F:ATP binding"/>
    <property type="evidence" value="ECO:0007669"/>
    <property type="project" value="UniProtKB-KW"/>
</dbReference>
<keyword evidence="2" id="KW-0067">ATP-binding</keyword>
<dbReference type="PANTHER" id="PTHR43384">
    <property type="entry name" value="SEPTUM SITE-DETERMINING PROTEIN MIND HOMOLOG, CHLOROPLASTIC-RELATED"/>
    <property type="match status" value="1"/>
</dbReference>
<protein>
    <submittedName>
        <fullName evidence="4">AAA domain-containing protein</fullName>
    </submittedName>
</protein>
<dbReference type="GO" id="GO:0009898">
    <property type="term" value="C:cytoplasmic side of plasma membrane"/>
    <property type="evidence" value="ECO:0007669"/>
    <property type="project" value="TreeGrafter"/>
</dbReference>
<reference evidence="4 5" key="1">
    <citation type="submission" date="2016-10" db="EMBL/GenBank/DDBJ databases">
        <authorList>
            <person name="de Groot N.N."/>
        </authorList>
    </citation>
    <scope>NUCLEOTIDE SEQUENCE [LARGE SCALE GENOMIC DNA]</scope>
    <source>
        <strain evidence="4 5">ATCC 35958</strain>
    </source>
</reference>
<dbReference type="PANTHER" id="PTHR43384:SF6">
    <property type="entry name" value="SEPTUM SITE-DETERMINING PROTEIN MIND HOMOLOG, CHLOROPLASTIC"/>
    <property type="match status" value="1"/>
</dbReference>
<dbReference type="GO" id="GO:0051782">
    <property type="term" value="P:negative regulation of cell division"/>
    <property type="evidence" value="ECO:0007669"/>
    <property type="project" value="TreeGrafter"/>
</dbReference>
<keyword evidence="1" id="KW-0547">Nucleotide-binding</keyword>
<proteinExistence type="predicted"/>
<dbReference type="AlphaFoldDB" id="A0A1H9QTS2"/>
<dbReference type="GO" id="GO:0016887">
    <property type="term" value="F:ATP hydrolysis activity"/>
    <property type="evidence" value="ECO:0007669"/>
    <property type="project" value="TreeGrafter"/>
</dbReference>
<dbReference type="GO" id="GO:0005829">
    <property type="term" value="C:cytosol"/>
    <property type="evidence" value="ECO:0007669"/>
    <property type="project" value="TreeGrafter"/>
</dbReference>
<dbReference type="EMBL" id="FOGD01000011">
    <property type="protein sequence ID" value="SER63848.1"/>
    <property type="molecule type" value="Genomic_DNA"/>
</dbReference>
<dbReference type="STRING" id="180197.SAMN02982919_02747"/>